<feature type="region of interest" description="Disordered" evidence="1">
    <location>
        <begin position="25"/>
        <end position="47"/>
    </location>
</feature>
<evidence type="ECO:0000256" key="1">
    <source>
        <dbReference type="SAM" id="MobiDB-lite"/>
    </source>
</evidence>
<feature type="compositionally biased region" description="Basic and acidic residues" evidence="1">
    <location>
        <begin position="80"/>
        <end position="94"/>
    </location>
</feature>
<dbReference type="AlphaFoldDB" id="A0AAD4V3Q2"/>
<gene>
    <name evidence="2" type="ORF">L3X38_036643</name>
</gene>
<evidence type="ECO:0000313" key="2">
    <source>
        <dbReference type="EMBL" id="KAI5316936.1"/>
    </source>
</evidence>
<comment type="caution">
    <text evidence="2">The sequence shown here is derived from an EMBL/GenBank/DDBJ whole genome shotgun (WGS) entry which is preliminary data.</text>
</comment>
<feature type="region of interest" description="Disordered" evidence="1">
    <location>
        <begin position="80"/>
        <end position="114"/>
    </location>
</feature>
<name>A0AAD4V3Q2_PRUDU</name>
<protein>
    <submittedName>
        <fullName evidence="2">Uncharacterized protein</fullName>
    </submittedName>
</protein>
<keyword evidence="3" id="KW-1185">Reference proteome</keyword>
<dbReference type="EMBL" id="JAJFAZ020000007">
    <property type="protein sequence ID" value="KAI5316936.1"/>
    <property type="molecule type" value="Genomic_DNA"/>
</dbReference>
<organism evidence="2 3">
    <name type="scientific">Prunus dulcis</name>
    <name type="common">Almond</name>
    <name type="synonym">Amygdalus dulcis</name>
    <dbReference type="NCBI Taxonomy" id="3755"/>
    <lineage>
        <taxon>Eukaryota</taxon>
        <taxon>Viridiplantae</taxon>
        <taxon>Streptophyta</taxon>
        <taxon>Embryophyta</taxon>
        <taxon>Tracheophyta</taxon>
        <taxon>Spermatophyta</taxon>
        <taxon>Magnoliopsida</taxon>
        <taxon>eudicotyledons</taxon>
        <taxon>Gunneridae</taxon>
        <taxon>Pentapetalae</taxon>
        <taxon>rosids</taxon>
        <taxon>fabids</taxon>
        <taxon>Rosales</taxon>
        <taxon>Rosaceae</taxon>
        <taxon>Amygdaloideae</taxon>
        <taxon>Amygdaleae</taxon>
        <taxon>Prunus</taxon>
    </lineage>
</organism>
<accession>A0AAD4V3Q2</accession>
<evidence type="ECO:0000313" key="3">
    <source>
        <dbReference type="Proteomes" id="UP001054821"/>
    </source>
</evidence>
<reference evidence="2 3" key="1">
    <citation type="journal article" date="2022" name="G3 (Bethesda)">
        <title>Whole-genome sequence and methylome profiling of the almond [Prunus dulcis (Mill.) D.A. Webb] cultivar 'Nonpareil'.</title>
        <authorList>
            <person name="D'Amico-Willman K.M."/>
            <person name="Ouma W.Z."/>
            <person name="Meulia T."/>
            <person name="Sideli G.M."/>
            <person name="Gradziel T.M."/>
            <person name="Fresnedo-Ramirez J."/>
        </authorList>
    </citation>
    <scope>NUCLEOTIDE SEQUENCE [LARGE SCALE GENOMIC DNA]</scope>
    <source>
        <strain evidence="2">Clone GOH B32 T37-40</strain>
    </source>
</reference>
<sequence length="121" mass="13591">MRKRAPLLTFEESILVDKLQKILHKHSPPTHHLGSAGEKVDPQKSTRKSVSINQIVKVANVADQQDSQLASICFLKEVSRTRPESLKGDPDTRQLPRGNHPTRYAEHAQSPSRRTLALINL</sequence>
<dbReference type="Proteomes" id="UP001054821">
    <property type="component" value="Chromosome 7"/>
</dbReference>
<proteinExistence type="predicted"/>